<evidence type="ECO:0000313" key="2">
    <source>
        <dbReference type="EMBL" id="MBC2888999.1"/>
    </source>
</evidence>
<dbReference type="GO" id="GO:0003677">
    <property type="term" value="F:DNA binding"/>
    <property type="evidence" value="ECO:0007669"/>
    <property type="project" value="InterPro"/>
</dbReference>
<dbReference type="PANTHER" id="PTHR37301">
    <property type="entry name" value="DNA-BINDING PROTEIN-RELATED"/>
    <property type="match status" value="1"/>
</dbReference>
<dbReference type="Proteomes" id="UP000587396">
    <property type="component" value="Unassembled WGS sequence"/>
</dbReference>
<gene>
    <name evidence="2" type="ORF">H7313_06505</name>
</gene>
<protein>
    <submittedName>
        <fullName evidence="2">Helix-turn-helix transcriptional regulator</fullName>
    </submittedName>
</protein>
<dbReference type="SUPFAM" id="SSF47413">
    <property type="entry name" value="lambda repressor-like DNA-binding domains"/>
    <property type="match status" value="1"/>
</dbReference>
<evidence type="ECO:0000313" key="3">
    <source>
        <dbReference type="Proteomes" id="UP000587396"/>
    </source>
</evidence>
<dbReference type="EMBL" id="JACMSE010000003">
    <property type="protein sequence ID" value="MBC2888999.1"/>
    <property type="molecule type" value="Genomic_DNA"/>
</dbReference>
<dbReference type="RefSeq" id="WP_185904891.1">
    <property type="nucleotide sequence ID" value="NZ_JACMSE010000003.1"/>
</dbReference>
<dbReference type="Pfam" id="PF13443">
    <property type="entry name" value="HTH_26"/>
    <property type="match status" value="1"/>
</dbReference>
<dbReference type="Gene3D" id="1.10.260.40">
    <property type="entry name" value="lambda repressor-like DNA-binding domains"/>
    <property type="match status" value="1"/>
</dbReference>
<proteinExistence type="predicted"/>
<evidence type="ECO:0000259" key="1">
    <source>
        <dbReference type="PROSITE" id="PS50943"/>
    </source>
</evidence>
<dbReference type="PANTHER" id="PTHR37301:SF1">
    <property type="entry name" value="DNA-BINDING PROTEIN"/>
    <property type="match status" value="1"/>
</dbReference>
<dbReference type="AlphaFoldDB" id="A0A842JIB9"/>
<feature type="domain" description="HTH cro/C1-type" evidence="1">
    <location>
        <begin position="18"/>
        <end position="62"/>
    </location>
</feature>
<accession>A0A842JIB9</accession>
<dbReference type="CDD" id="cd00093">
    <property type="entry name" value="HTH_XRE"/>
    <property type="match status" value="1"/>
</dbReference>
<keyword evidence="3" id="KW-1185">Reference proteome</keyword>
<comment type="caution">
    <text evidence="2">The sequence shown here is derived from an EMBL/GenBank/DDBJ whole genome shotgun (WGS) entry which is preliminary data.</text>
</comment>
<sequence length="75" mass="8165">MSIRLRFDCVTDEREVGLRELSERVGIAPASLSRIETGGIRAIRFSTPSGLCEVLGCQPGDLLEYIPDGKDEGGR</sequence>
<dbReference type="InterPro" id="IPR010982">
    <property type="entry name" value="Lambda_DNA-bd_dom_sf"/>
</dbReference>
<dbReference type="PROSITE" id="PS50943">
    <property type="entry name" value="HTH_CROC1"/>
    <property type="match status" value="1"/>
</dbReference>
<dbReference type="InterPro" id="IPR001387">
    <property type="entry name" value="Cro/C1-type_HTH"/>
</dbReference>
<reference evidence="2 3" key="1">
    <citation type="submission" date="2020-08" db="EMBL/GenBank/DDBJ databases">
        <authorList>
            <person name="Liu C."/>
            <person name="Sun Q."/>
        </authorList>
    </citation>
    <scope>NUCLEOTIDE SEQUENCE [LARGE SCALE GENOMIC DNA]</scope>
    <source>
        <strain evidence="2 3">N22</strain>
    </source>
</reference>
<organism evidence="2 3">
    <name type="scientific">Gordonibacter massiliensis</name>
    <name type="common">ex Traore et al. 2017</name>
    <dbReference type="NCBI Taxonomy" id="1841863"/>
    <lineage>
        <taxon>Bacteria</taxon>
        <taxon>Bacillati</taxon>
        <taxon>Actinomycetota</taxon>
        <taxon>Coriobacteriia</taxon>
        <taxon>Eggerthellales</taxon>
        <taxon>Eggerthellaceae</taxon>
        <taxon>Gordonibacter</taxon>
    </lineage>
</organism>
<name>A0A842JIB9_9ACTN</name>